<evidence type="ECO:0000256" key="1">
    <source>
        <dbReference type="ARBA" id="ARBA00001974"/>
    </source>
</evidence>
<organism evidence="6 7">
    <name type="scientific">Rouxiella aceris</name>
    <dbReference type="NCBI Taxonomy" id="2703884"/>
    <lineage>
        <taxon>Bacteria</taxon>
        <taxon>Pseudomonadati</taxon>
        <taxon>Pseudomonadota</taxon>
        <taxon>Gammaproteobacteria</taxon>
        <taxon>Enterobacterales</taxon>
        <taxon>Yersiniaceae</taxon>
        <taxon>Rouxiella</taxon>
    </lineage>
</organism>
<dbReference type="AlphaFoldDB" id="A0A848MH68"/>
<reference evidence="6 7" key="2">
    <citation type="submission" date="2020-06" db="EMBL/GenBank/DDBJ databases">
        <title>Polyphasic characterization of a Rahnella strain isolated from tree sap.</title>
        <authorList>
            <person name="Kim I.S."/>
        </authorList>
    </citation>
    <scope>NUCLEOTIDE SEQUENCE [LARGE SCALE GENOMIC DNA]</scope>
    <source>
        <strain evidence="6 7">SAP-1</strain>
    </source>
</reference>
<dbReference type="InterPro" id="IPR036188">
    <property type="entry name" value="FAD/NAD-bd_sf"/>
</dbReference>
<keyword evidence="7" id="KW-1185">Reference proteome</keyword>
<name>A0A848MH68_9GAMM</name>
<comment type="caution">
    <text evidence="6">The sequence shown here is derived from an EMBL/GenBank/DDBJ whole genome shotgun (WGS) entry which is preliminary data.</text>
</comment>
<evidence type="ECO:0000313" key="6">
    <source>
        <dbReference type="EMBL" id="NMP26503.1"/>
    </source>
</evidence>
<evidence type="ECO:0000256" key="3">
    <source>
        <dbReference type="ARBA" id="ARBA00022827"/>
    </source>
</evidence>
<keyword evidence="3" id="KW-0274">FAD</keyword>
<gene>
    <name evidence="6" type="ORF">GW590_06425</name>
</gene>
<feature type="domain" description="FAD-dependent oxidoreductase 2 FAD-binding" evidence="5">
    <location>
        <begin position="18"/>
        <end position="528"/>
    </location>
</feature>
<evidence type="ECO:0000313" key="7">
    <source>
        <dbReference type="Proteomes" id="UP000585363"/>
    </source>
</evidence>
<dbReference type="GO" id="GO:0016491">
    <property type="term" value="F:oxidoreductase activity"/>
    <property type="evidence" value="ECO:0007669"/>
    <property type="project" value="UniProtKB-KW"/>
</dbReference>
<dbReference type="GO" id="GO:0008202">
    <property type="term" value="P:steroid metabolic process"/>
    <property type="evidence" value="ECO:0007669"/>
    <property type="project" value="UniProtKB-ARBA"/>
</dbReference>
<comment type="cofactor">
    <cofactor evidence="1">
        <name>FAD</name>
        <dbReference type="ChEBI" id="CHEBI:57692"/>
    </cofactor>
</comment>
<dbReference type="Gene3D" id="3.50.50.60">
    <property type="entry name" value="FAD/NAD(P)-binding domain"/>
    <property type="match status" value="2"/>
</dbReference>
<dbReference type="PRINTS" id="PR00411">
    <property type="entry name" value="PNDRDTASEI"/>
</dbReference>
<keyword evidence="4" id="KW-0560">Oxidoreductase</keyword>
<sequence>MFHVADKGQCADRSESCDVLIIGSGGAALSAALRAAAAGLSVLIVEKSPLLGGTTAMSGGATWVPANHYARQAGIADSPEEALCYLRASAPPGWAATEEPLWRAFAYAAGEMLAFVEQYSPLRFALTDEGDPLAAFPGAKTCGRMLAPLPLAASWLGQRGLKLRPSPLPQFYTYHETITEDIWHHPIAVAWRLSPSLFWRFARRLRTKGGALITGLLAGCLARGCRIVTEAQVDSLRVADSHRVIGARYRHRQQWVEVNARCGVVIASGGFEGDSDRLGRHFPGPVDYICSPPTNTGDGQRMAEAIGAQMAHMDQANMGGAVPWRYQGQPYGLSVYFHYEPNVILVNRLGKRFTNEFIFNLGEVLDSRDKQGMPQHLPAWLVADSRLLQRSPILRLIVLRHRDWMIKADTLEALAAELSLPTDSLSDTIARFNGFCAQGIDEDFHRERATAHGKGDSRFHGGLLAINRPPYLAVPFNRSFLATKGGPRTDEYGRVRHRDGEIIHGLFCAGVAMANPIGSRAVGAGTTLGPNLTWGYICGRTLAEQAGKMPSRCHKEPAS</sequence>
<dbReference type="InterPro" id="IPR003953">
    <property type="entry name" value="FAD-dep_OxRdtase_2_FAD-bd"/>
</dbReference>
<dbReference type="RefSeq" id="WP_169402208.1">
    <property type="nucleotide sequence ID" value="NZ_JAADJU010000003.1"/>
</dbReference>
<dbReference type="SUPFAM" id="SSF51905">
    <property type="entry name" value="FAD/NAD(P)-binding domain"/>
    <property type="match status" value="1"/>
</dbReference>
<accession>A0A848MH68</accession>
<evidence type="ECO:0000256" key="4">
    <source>
        <dbReference type="ARBA" id="ARBA00023002"/>
    </source>
</evidence>
<dbReference type="Pfam" id="PF00890">
    <property type="entry name" value="FAD_binding_2"/>
    <property type="match status" value="1"/>
</dbReference>
<dbReference type="PANTHER" id="PTHR43400:SF10">
    <property type="entry name" value="3-OXOSTEROID 1-DEHYDROGENASE"/>
    <property type="match status" value="1"/>
</dbReference>
<evidence type="ECO:0000259" key="5">
    <source>
        <dbReference type="Pfam" id="PF00890"/>
    </source>
</evidence>
<dbReference type="PANTHER" id="PTHR43400">
    <property type="entry name" value="FUMARATE REDUCTASE"/>
    <property type="match status" value="1"/>
</dbReference>
<keyword evidence="2" id="KW-0285">Flavoprotein</keyword>
<evidence type="ECO:0000256" key="2">
    <source>
        <dbReference type="ARBA" id="ARBA00022630"/>
    </source>
</evidence>
<proteinExistence type="predicted"/>
<protein>
    <submittedName>
        <fullName evidence="6">FAD-dependent oxidoreductase</fullName>
    </submittedName>
</protein>
<reference evidence="6 7" key="1">
    <citation type="submission" date="2020-01" db="EMBL/GenBank/DDBJ databases">
        <authorList>
            <person name="Lee S.D."/>
        </authorList>
    </citation>
    <scope>NUCLEOTIDE SEQUENCE [LARGE SCALE GENOMIC DNA]</scope>
    <source>
        <strain evidence="6 7">SAP-1</strain>
    </source>
</reference>
<dbReference type="SUPFAM" id="SSF56425">
    <property type="entry name" value="Succinate dehydrogenase/fumarate reductase flavoprotein, catalytic domain"/>
    <property type="match status" value="1"/>
</dbReference>
<dbReference type="InterPro" id="IPR050315">
    <property type="entry name" value="FAD-oxidoreductase_2"/>
</dbReference>
<dbReference type="Gene3D" id="3.90.700.10">
    <property type="entry name" value="Succinate dehydrogenase/fumarate reductase flavoprotein, catalytic domain"/>
    <property type="match status" value="1"/>
</dbReference>
<dbReference type="Proteomes" id="UP000585363">
    <property type="component" value="Unassembled WGS sequence"/>
</dbReference>
<dbReference type="InterPro" id="IPR027477">
    <property type="entry name" value="Succ_DH/fumarate_Rdtase_cat_sf"/>
</dbReference>
<dbReference type="EMBL" id="JAADJU010000003">
    <property type="protein sequence ID" value="NMP26503.1"/>
    <property type="molecule type" value="Genomic_DNA"/>
</dbReference>